<proteinExistence type="inferred from homology"/>
<dbReference type="PROSITE" id="PS51402">
    <property type="entry name" value="CATALASE_3"/>
    <property type="match status" value="1"/>
</dbReference>
<reference evidence="18 19" key="1">
    <citation type="submission" date="2016-10" db="EMBL/GenBank/DDBJ databases">
        <title>Draft genome sequence of Methylobacterium extorquens CP3, a seed endophyte of Crotalaria pumila with plant growth-promoting and metal tolerance properties.</title>
        <authorList>
            <person name="Sanchez-Lopez A.S."/>
            <person name="Van Hamme J.D."/>
            <person name="Thijs S."/>
            <person name="Mcammond B.M."/>
            <person name="Stevens V."/>
            <person name="Gonzalez-Chavez M.D.C."/>
            <person name="Vangronsveld J."/>
        </authorList>
    </citation>
    <scope>NUCLEOTIDE SEQUENCE [LARGE SCALE GENOMIC DNA]</scope>
    <source>
        <strain evidence="18 19">CP3</strain>
    </source>
</reference>
<dbReference type="Gene3D" id="2.40.180.10">
    <property type="entry name" value="Catalase core domain"/>
    <property type="match status" value="1"/>
</dbReference>
<evidence type="ECO:0000256" key="14">
    <source>
        <dbReference type="PIRSR" id="PIRSR038928-1"/>
    </source>
</evidence>
<evidence type="ECO:0000256" key="13">
    <source>
        <dbReference type="ARBA" id="ARBA00049254"/>
    </source>
</evidence>
<dbReference type="CDD" id="cd08156">
    <property type="entry name" value="catalase_clade_3"/>
    <property type="match status" value="1"/>
</dbReference>
<keyword evidence="7 15" id="KW-0349">Heme</keyword>
<evidence type="ECO:0000313" key="19">
    <source>
        <dbReference type="Proteomes" id="UP000180215"/>
    </source>
</evidence>
<dbReference type="InterPro" id="IPR018028">
    <property type="entry name" value="Catalase"/>
</dbReference>
<evidence type="ECO:0000256" key="1">
    <source>
        <dbReference type="ARBA" id="ARBA00001971"/>
    </source>
</evidence>
<keyword evidence="11 15" id="KW-0408">Iron</keyword>
<comment type="function">
    <text evidence="2">Decomposes hydrogen peroxide into water and oxygen; serves to protect cells from the toxic effects of hydrogen peroxide.</text>
</comment>
<evidence type="ECO:0000256" key="3">
    <source>
        <dbReference type="ARBA" id="ARBA00004418"/>
    </source>
</evidence>
<dbReference type="GO" id="GO:0020037">
    <property type="term" value="F:heme binding"/>
    <property type="evidence" value="ECO:0007669"/>
    <property type="project" value="InterPro"/>
</dbReference>
<dbReference type="SUPFAM" id="SSF56634">
    <property type="entry name" value="Heme-dependent catalase-like"/>
    <property type="match status" value="1"/>
</dbReference>
<evidence type="ECO:0000256" key="16">
    <source>
        <dbReference type="SAM" id="MobiDB-lite"/>
    </source>
</evidence>
<dbReference type="GO" id="GO:0046872">
    <property type="term" value="F:metal ion binding"/>
    <property type="evidence" value="ECO:0007669"/>
    <property type="project" value="UniProtKB-KW"/>
</dbReference>
<evidence type="ECO:0000256" key="10">
    <source>
        <dbReference type="ARBA" id="ARBA00023002"/>
    </source>
</evidence>
<dbReference type="InterPro" id="IPR010582">
    <property type="entry name" value="Catalase_immune_responsive"/>
</dbReference>
<evidence type="ECO:0000259" key="17">
    <source>
        <dbReference type="SMART" id="SM01060"/>
    </source>
</evidence>
<dbReference type="GO" id="GO:0004096">
    <property type="term" value="F:catalase activity"/>
    <property type="evidence" value="ECO:0007669"/>
    <property type="project" value="UniProtKB-EC"/>
</dbReference>
<dbReference type="PROSITE" id="PS00438">
    <property type="entry name" value="CATALASE_2"/>
    <property type="match status" value="1"/>
</dbReference>
<dbReference type="InterPro" id="IPR011614">
    <property type="entry name" value="Catalase_core"/>
</dbReference>
<dbReference type="FunFam" id="2.40.180.10:FF:000001">
    <property type="entry name" value="Catalase"/>
    <property type="match status" value="1"/>
</dbReference>
<comment type="catalytic activity">
    <reaction evidence="13">
        <text>2 H2O2 = O2 + 2 H2O</text>
        <dbReference type="Rhea" id="RHEA:20309"/>
        <dbReference type="ChEBI" id="CHEBI:15377"/>
        <dbReference type="ChEBI" id="CHEBI:15379"/>
        <dbReference type="ChEBI" id="CHEBI:16240"/>
        <dbReference type="EC" id="1.11.1.6"/>
    </reaction>
</comment>
<evidence type="ECO:0000256" key="12">
    <source>
        <dbReference type="ARBA" id="ARBA00023324"/>
    </source>
</evidence>
<dbReference type="GO" id="GO:0042542">
    <property type="term" value="P:response to hydrogen peroxide"/>
    <property type="evidence" value="ECO:0007669"/>
    <property type="project" value="TreeGrafter"/>
</dbReference>
<evidence type="ECO:0000256" key="15">
    <source>
        <dbReference type="PIRSR" id="PIRSR038928-2"/>
    </source>
</evidence>
<evidence type="ECO:0000313" key="18">
    <source>
        <dbReference type="EMBL" id="OHV17781.1"/>
    </source>
</evidence>
<sequence length="490" mass="55573">MADQGPRLTTAFGNPVSDNQNSLTAGSRGPVLMQDYHLIEKMAHFNRERIPERVVHAKGYGAYGTFRLTKSLAKYTRAKVLTEVGKDVPMVARFSTVGGESGSADTARDPRGFALKFYTEEGNWDLVGNNTPIFFVRDAIKFSDFIRTQKRDPRTHLKPHWRRWDFWSLSPEAIHQVMFLYSDRGTPKSARFMNGYGSHTFSLLNDRGERHWVKFHFHTKQGIQNFSADEADEVAGKDPDYSSADLSTAIEQGDFPKWKVSVQLMPELDADTYRINPFDLTKVWPHGDYPLIEIGEMELNRNPENYFAEIEQSAFEPSNVVPGIGFSPDKMLQNRVLSYADAHRYRLGVNYQQIPVNQAKNADVQTYHRDGAMRTDGNHGAQVDYEPNSFGGPKQDPSFSEPPLRIQGDAGRYGWPGDDEDLYGQPKRFWTKVLDEGGRKRLVENIVTSMGDSPRHIQERMIAHWFKVHDDFGRGVAQGLCIDAAKATAE</sequence>
<keyword evidence="9" id="KW-0574">Periplasm</keyword>
<accession>A0A1S1P8Z5</accession>
<dbReference type="InterPro" id="IPR024708">
    <property type="entry name" value="Catalase_AS"/>
</dbReference>
<comment type="similarity">
    <text evidence="4">Belongs to the catalase family.</text>
</comment>
<evidence type="ECO:0000256" key="7">
    <source>
        <dbReference type="ARBA" id="ARBA00022617"/>
    </source>
</evidence>
<feature type="active site" evidence="14">
    <location>
        <position position="129"/>
    </location>
</feature>
<feature type="domain" description="Catalase core" evidence="17">
    <location>
        <begin position="9"/>
        <end position="394"/>
    </location>
</feature>
<feature type="compositionally biased region" description="Polar residues" evidence="16">
    <location>
        <begin position="16"/>
        <end position="25"/>
    </location>
</feature>
<keyword evidence="12" id="KW-0376">Hydrogen peroxide</keyword>
<dbReference type="PRINTS" id="PR00067">
    <property type="entry name" value="CATALASE"/>
</dbReference>
<feature type="active site" evidence="14">
    <location>
        <position position="56"/>
    </location>
</feature>
<evidence type="ECO:0000256" key="6">
    <source>
        <dbReference type="ARBA" id="ARBA00022559"/>
    </source>
</evidence>
<comment type="cofactor">
    <cofactor evidence="1 15">
        <name>heme</name>
        <dbReference type="ChEBI" id="CHEBI:30413"/>
    </cofactor>
</comment>
<dbReference type="PANTHER" id="PTHR11465">
    <property type="entry name" value="CATALASE"/>
    <property type="match status" value="1"/>
</dbReference>
<protein>
    <recommendedName>
        <fullName evidence="5">catalase</fullName>
        <ecNumber evidence="5">1.11.1.6</ecNumber>
    </recommendedName>
</protein>
<dbReference type="GO" id="GO:0005737">
    <property type="term" value="C:cytoplasm"/>
    <property type="evidence" value="ECO:0007669"/>
    <property type="project" value="TreeGrafter"/>
</dbReference>
<keyword evidence="10" id="KW-0560">Oxidoreductase</keyword>
<keyword evidence="6" id="KW-0575">Peroxidase</keyword>
<evidence type="ECO:0000256" key="8">
    <source>
        <dbReference type="ARBA" id="ARBA00022723"/>
    </source>
</evidence>
<dbReference type="Pfam" id="PF00199">
    <property type="entry name" value="Catalase"/>
    <property type="match status" value="1"/>
</dbReference>
<dbReference type="EC" id="1.11.1.6" evidence="5"/>
<feature type="binding site" description="axial binding residue" evidence="15">
    <location>
        <position position="339"/>
    </location>
    <ligand>
        <name>heme</name>
        <dbReference type="ChEBI" id="CHEBI:30413"/>
    </ligand>
    <ligandPart>
        <name>Fe</name>
        <dbReference type="ChEBI" id="CHEBI:18248"/>
    </ligandPart>
</feature>
<evidence type="ECO:0000256" key="9">
    <source>
        <dbReference type="ARBA" id="ARBA00022764"/>
    </source>
</evidence>
<dbReference type="GO" id="GO:0042597">
    <property type="term" value="C:periplasmic space"/>
    <property type="evidence" value="ECO:0007669"/>
    <property type="project" value="UniProtKB-SubCell"/>
</dbReference>
<dbReference type="Pfam" id="PF06628">
    <property type="entry name" value="Catalase-rel"/>
    <property type="match status" value="1"/>
</dbReference>
<keyword evidence="8 15" id="KW-0479">Metal-binding</keyword>
<comment type="subcellular location">
    <subcellularLocation>
        <location evidence="3">Periplasm</location>
    </subcellularLocation>
</comment>
<dbReference type="AlphaFoldDB" id="A0A1S1P8Z5"/>
<evidence type="ECO:0000256" key="4">
    <source>
        <dbReference type="ARBA" id="ARBA00005329"/>
    </source>
</evidence>
<dbReference type="PANTHER" id="PTHR11465:SF61">
    <property type="entry name" value="CATALASE"/>
    <property type="match status" value="1"/>
</dbReference>
<dbReference type="InterPro" id="IPR024711">
    <property type="entry name" value="Catalase_clade1/3"/>
</dbReference>
<organism evidence="18 19">
    <name type="scientific">Methylorubrum extorquens</name>
    <name type="common">Methylobacterium dichloromethanicum</name>
    <name type="synonym">Methylobacterium extorquens</name>
    <dbReference type="NCBI Taxonomy" id="408"/>
    <lineage>
        <taxon>Bacteria</taxon>
        <taxon>Pseudomonadati</taxon>
        <taxon>Pseudomonadota</taxon>
        <taxon>Alphaproteobacteria</taxon>
        <taxon>Hyphomicrobiales</taxon>
        <taxon>Methylobacteriaceae</taxon>
        <taxon>Methylorubrum</taxon>
    </lineage>
</organism>
<dbReference type="GO" id="GO:0042744">
    <property type="term" value="P:hydrogen peroxide catabolic process"/>
    <property type="evidence" value="ECO:0007669"/>
    <property type="project" value="UniProtKB-KW"/>
</dbReference>
<dbReference type="EMBL" id="MNAO01000021">
    <property type="protein sequence ID" value="OHV17781.1"/>
    <property type="molecule type" value="Genomic_DNA"/>
</dbReference>
<dbReference type="InterPro" id="IPR040333">
    <property type="entry name" value="Catalase_3"/>
</dbReference>
<comment type="caution">
    <text evidence="18">The sequence shown here is derived from an EMBL/GenBank/DDBJ whole genome shotgun (WGS) entry which is preliminary data.</text>
</comment>
<name>A0A1S1P8Z5_METEX</name>
<dbReference type="InterPro" id="IPR020835">
    <property type="entry name" value="Catalase_sf"/>
</dbReference>
<gene>
    <name evidence="18" type="ORF">BK022_03485</name>
</gene>
<feature type="region of interest" description="Disordered" evidence="16">
    <location>
        <begin position="1"/>
        <end position="28"/>
    </location>
</feature>
<dbReference type="SMART" id="SM01060">
    <property type="entry name" value="Catalase"/>
    <property type="match status" value="1"/>
</dbReference>
<dbReference type="PIRSF" id="PIRSF038928">
    <property type="entry name" value="Catalase_clade1-3"/>
    <property type="match status" value="1"/>
</dbReference>
<evidence type="ECO:0000256" key="11">
    <source>
        <dbReference type="ARBA" id="ARBA00023004"/>
    </source>
</evidence>
<dbReference type="Proteomes" id="UP000180215">
    <property type="component" value="Unassembled WGS sequence"/>
</dbReference>
<evidence type="ECO:0000256" key="2">
    <source>
        <dbReference type="ARBA" id="ARBA00002974"/>
    </source>
</evidence>
<evidence type="ECO:0000256" key="5">
    <source>
        <dbReference type="ARBA" id="ARBA00012314"/>
    </source>
</evidence>